<dbReference type="AlphaFoldDB" id="A0A224YJC3"/>
<reference evidence="1" key="1">
    <citation type="journal article" date="2017" name="Parasit. Vectors">
        <title>Sialotranscriptomics of Rhipicephalus zambeziensis reveals intricate expression profiles of secretory proteins and suggests tight temporal transcriptional regulation during blood-feeding.</title>
        <authorList>
            <person name="de Castro M.H."/>
            <person name="de Klerk D."/>
            <person name="Pienaar R."/>
            <person name="Rees D.J.G."/>
            <person name="Mans B.J."/>
        </authorList>
    </citation>
    <scope>NUCLEOTIDE SEQUENCE</scope>
    <source>
        <tissue evidence="1">Salivary glands</tissue>
    </source>
</reference>
<proteinExistence type="predicted"/>
<sequence>MFIHGEENQGQSLILKFCAENSARDVTDFKVYFSHFCDNGSAKFRETWCAKSVVPAEDNVLHFYRLGTSCDLVDALKMYDFMAFGAGISRCCRHPHFLFVRFLAQQASPCW</sequence>
<dbReference type="EMBL" id="GFPF01002928">
    <property type="protein sequence ID" value="MAA14074.1"/>
    <property type="molecule type" value="Transcribed_RNA"/>
</dbReference>
<protein>
    <submittedName>
        <fullName evidence="1">Uncharacterized protein</fullName>
    </submittedName>
</protein>
<evidence type="ECO:0000313" key="1">
    <source>
        <dbReference type="EMBL" id="MAA14074.1"/>
    </source>
</evidence>
<accession>A0A224YJC3</accession>
<organism evidence="1">
    <name type="scientific">Rhipicephalus zambeziensis</name>
    <dbReference type="NCBI Taxonomy" id="60191"/>
    <lineage>
        <taxon>Eukaryota</taxon>
        <taxon>Metazoa</taxon>
        <taxon>Ecdysozoa</taxon>
        <taxon>Arthropoda</taxon>
        <taxon>Chelicerata</taxon>
        <taxon>Arachnida</taxon>
        <taxon>Acari</taxon>
        <taxon>Parasitiformes</taxon>
        <taxon>Ixodida</taxon>
        <taxon>Ixodoidea</taxon>
        <taxon>Ixodidae</taxon>
        <taxon>Rhipicephalinae</taxon>
        <taxon>Rhipicephalus</taxon>
        <taxon>Rhipicephalus</taxon>
    </lineage>
</organism>
<name>A0A224YJC3_9ACAR</name>